<organism evidence="2 3">
    <name type="scientific">Caenorhabditis tropicalis</name>
    <dbReference type="NCBI Taxonomy" id="1561998"/>
    <lineage>
        <taxon>Eukaryota</taxon>
        <taxon>Metazoa</taxon>
        <taxon>Ecdysozoa</taxon>
        <taxon>Nematoda</taxon>
        <taxon>Chromadorea</taxon>
        <taxon>Rhabditida</taxon>
        <taxon>Rhabditina</taxon>
        <taxon>Rhabditomorpha</taxon>
        <taxon>Rhabditoidea</taxon>
        <taxon>Rhabditidae</taxon>
        <taxon>Peloderinae</taxon>
        <taxon>Caenorhabditis</taxon>
    </lineage>
</organism>
<feature type="signal peptide" evidence="1">
    <location>
        <begin position="1"/>
        <end position="19"/>
    </location>
</feature>
<evidence type="ECO:0000313" key="2">
    <source>
        <dbReference type="Proteomes" id="UP000095282"/>
    </source>
</evidence>
<keyword evidence="2" id="KW-1185">Reference proteome</keyword>
<evidence type="ECO:0000256" key="1">
    <source>
        <dbReference type="SAM" id="SignalP"/>
    </source>
</evidence>
<keyword evidence="1" id="KW-0732">Signal</keyword>
<protein>
    <submittedName>
        <fullName evidence="3">DUF3826 domain-containing protein</fullName>
    </submittedName>
</protein>
<dbReference type="PANTHER" id="PTHR33272:SF9">
    <property type="entry name" value="DUF148 DOMAIN-CONTAINING PROTEIN"/>
    <property type="match status" value="1"/>
</dbReference>
<sequence length="215" mass="25283">MIYKSILIILVLFVVAAVSEEEWKLDKENQETIEKLNSFRMRKVFTNRLKAILKKYDLAIKKAKTPEETTKAKDRIDRDFSEWRERLSPQQQAIYHEYLVSIGVEKPTAEEEEAGKVDKASLEKLAKLSSLGMKKELTDQLEALYKNYVVDIRRAKLKGGDAEFRTIVKFTDDMDNWLEKLDPEQREIYYKVDPKRRALDEKRKAAEKKVAEKKH</sequence>
<dbReference type="InterPro" id="IPR027913">
    <property type="entry name" value="DUF4473"/>
</dbReference>
<accession>A0A1I7TB65</accession>
<dbReference type="AlphaFoldDB" id="A0A1I7TB65"/>
<proteinExistence type="predicted"/>
<evidence type="ECO:0000313" key="3">
    <source>
        <dbReference type="WBParaSite" id="Csp11.Scaffold569.g4222.t1"/>
    </source>
</evidence>
<feature type="chain" id="PRO_5009307298" evidence="1">
    <location>
        <begin position="20"/>
        <end position="215"/>
    </location>
</feature>
<dbReference type="WBParaSite" id="Csp11.Scaffold569.g4222.t1">
    <property type="protein sequence ID" value="Csp11.Scaffold569.g4222.t1"/>
    <property type="gene ID" value="Csp11.Scaffold569.g4222"/>
</dbReference>
<dbReference type="Proteomes" id="UP000095282">
    <property type="component" value="Unplaced"/>
</dbReference>
<reference evidence="3" key="1">
    <citation type="submission" date="2016-11" db="UniProtKB">
        <authorList>
            <consortium name="WormBaseParasite"/>
        </authorList>
    </citation>
    <scope>IDENTIFICATION</scope>
</reference>
<dbReference type="PANTHER" id="PTHR33272">
    <property type="entry name" value="PROTEIN CBG22877-RELATED"/>
    <property type="match status" value="1"/>
</dbReference>
<name>A0A1I7TB65_9PELO</name>